<keyword evidence="1" id="KW-0647">Proteasome</keyword>
<accession>V6U347</accession>
<sequence length="32" mass="3575">MLLFMLTYAVIEKCTSCLATVKTYISPAQSFT</sequence>
<name>V6U347_GIAIN</name>
<organism evidence="1 2">
    <name type="scientific">Giardia intestinalis</name>
    <name type="common">Giardia lamblia</name>
    <dbReference type="NCBI Taxonomy" id="5741"/>
    <lineage>
        <taxon>Eukaryota</taxon>
        <taxon>Metamonada</taxon>
        <taxon>Diplomonadida</taxon>
        <taxon>Hexamitidae</taxon>
        <taxon>Giardiinae</taxon>
        <taxon>Giardia</taxon>
    </lineage>
</organism>
<reference evidence="2" key="1">
    <citation type="submission" date="2012-02" db="EMBL/GenBank/DDBJ databases">
        <title>Genome sequencing of Giardia lamblia Genotypes A2 and B isolates (DH and GS) and comparative analysis with the genomes of Genotypes A1 and E (WB and Pig).</title>
        <authorList>
            <person name="Adam R."/>
            <person name="Dahlstrom E."/>
            <person name="Martens C."/>
            <person name="Bruno D."/>
            <person name="Barbian K."/>
            <person name="Porcella S.F."/>
            <person name="Nash T."/>
        </authorList>
    </citation>
    <scope>NUCLEOTIDE SEQUENCE</scope>
    <source>
        <strain evidence="2">GS</strain>
    </source>
</reference>
<evidence type="ECO:0000313" key="1">
    <source>
        <dbReference type="EMBL" id="ESU45254.1"/>
    </source>
</evidence>
<gene>
    <name evidence="1" type="ORF">GSB_150737</name>
</gene>
<reference evidence="1 2" key="2">
    <citation type="journal article" date="2013" name="Genome Biol. Evol.">
        <title>Genome sequencing of Giardia lamblia genotypes A2 and B isolates (DH and GS) and comparative analysis with the genomes of genotypes A1 and E (WB and Pig).</title>
        <authorList>
            <person name="Adam R.D."/>
            <person name="Dahlstrom E.W."/>
            <person name="Martens C.A."/>
            <person name="Bruno D.P."/>
            <person name="Barbian K.D."/>
            <person name="Ricklefs S.M."/>
            <person name="Hernandez M.M."/>
            <person name="Narla N.P."/>
            <person name="Patel R.B."/>
            <person name="Porcella S.F."/>
            <person name="Nash T.E."/>
        </authorList>
    </citation>
    <scope>NUCLEOTIDE SEQUENCE [LARGE SCALE GENOMIC DNA]</scope>
    <source>
        <strain evidence="1 2">GS</strain>
    </source>
</reference>
<comment type="caution">
    <text evidence="1">The sequence shown here is derived from an EMBL/GenBank/DDBJ whole genome shotgun (WGS) entry which is preliminary data.</text>
</comment>
<dbReference type="AlphaFoldDB" id="V6U347"/>
<proteinExistence type="predicted"/>
<dbReference type="Proteomes" id="UP000018040">
    <property type="component" value="Unassembled WGS sequence"/>
</dbReference>
<dbReference type="GO" id="GO:0000502">
    <property type="term" value="C:proteasome complex"/>
    <property type="evidence" value="ECO:0007669"/>
    <property type="project" value="UniProtKB-KW"/>
</dbReference>
<evidence type="ECO:0000313" key="2">
    <source>
        <dbReference type="Proteomes" id="UP000018040"/>
    </source>
</evidence>
<protein>
    <submittedName>
        <fullName evidence="1">20S proteasome core particle subunit beta 4</fullName>
    </submittedName>
</protein>
<dbReference type="EMBL" id="AHHH01000008">
    <property type="protein sequence ID" value="ESU45254.1"/>
    <property type="molecule type" value="Genomic_DNA"/>
</dbReference>